<dbReference type="InterPro" id="IPR051101">
    <property type="entry name" value="ZC3H12/N4BP1_RNase_Reg"/>
</dbReference>
<evidence type="ECO:0000256" key="10">
    <source>
        <dbReference type="PROSITE-ProRule" id="PRU00723"/>
    </source>
</evidence>
<feature type="region of interest" description="Disordered" evidence="11">
    <location>
        <begin position="495"/>
        <end position="522"/>
    </location>
</feature>
<keyword evidence="9" id="KW-0460">Magnesium</keyword>
<dbReference type="EMBL" id="SRMA01026568">
    <property type="protein sequence ID" value="TRY82231.1"/>
    <property type="molecule type" value="Genomic_DNA"/>
</dbReference>
<evidence type="ECO:0000256" key="8">
    <source>
        <dbReference type="ARBA" id="ARBA00022833"/>
    </source>
</evidence>
<accession>A0A553PX14</accession>
<evidence type="ECO:0000256" key="4">
    <source>
        <dbReference type="ARBA" id="ARBA00022723"/>
    </source>
</evidence>
<feature type="zinc finger region" description="C3H1-type" evidence="10">
    <location>
        <begin position="273"/>
        <end position="298"/>
    </location>
</feature>
<dbReference type="STRING" id="623744.A0A553PX14"/>
<organism evidence="13 14">
    <name type="scientific">Danionella cerebrum</name>
    <dbReference type="NCBI Taxonomy" id="2873325"/>
    <lineage>
        <taxon>Eukaryota</taxon>
        <taxon>Metazoa</taxon>
        <taxon>Chordata</taxon>
        <taxon>Craniata</taxon>
        <taxon>Vertebrata</taxon>
        <taxon>Euteleostomi</taxon>
        <taxon>Actinopterygii</taxon>
        <taxon>Neopterygii</taxon>
        <taxon>Teleostei</taxon>
        <taxon>Ostariophysi</taxon>
        <taxon>Cypriniformes</taxon>
        <taxon>Danionidae</taxon>
        <taxon>Danioninae</taxon>
        <taxon>Danionella</taxon>
    </lineage>
</organism>
<evidence type="ECO:0000256" key="3">
    <source>
        <dbReference type="ARBA" id="ARBA00022722"/>
    </source>
</evidence>
<sequence>MHSRSFHQPISQDAGDLMNCQMKLREESAFFLKLGYSPQEVKAALRKLGLGTDTNAVLGELVRSGAKAVPSSVSDGEDGRPASPHRGGSSSREHASLLEDKAKADSDLRPIVIDGSNVAMSHGNKEVFSCRGIELAVNCFLDRGHRKITVFVPSWRKEQPRPNVPISDQHILGELEKNKFLVYTPSRRVGGKRLVCYDDRYIVALAHDLDGIIVSNDTYRDLQSERPEWKRFIEERLLMYSFVNDKFMPPEDPLGRYGPNLDNFLRKKSPLLDHKRQFCPYGKKCTYGIKCKFYHPERTNQSQRALADELRDKARLSGSNEDCRVSGPPKGNRHKKCPQSLEQEMQKKLILDSESSDGKNVMLHNMDEDLSMKKSLTPTVGQSNGVADISVFAAYPSNHSSIFSSDSGLGSYESQFSEPSHSNDVIRSSYPSMSGNPAGSQSYFRHVNSSPNLQPHYSTYNSLPLPNPVHNYSLPVYSGWSYPYYSLQVNSLPEPLPGRSSHRSSNGYSSQPHSAMSQSSAFLEEREEVRQKLYGIFNPHHVNKVMEIFPRLKDAEQLAAETLKLKARGDFF</sequence>
<dbReference type="CDD" id="cd18729">
    <property type="entry name" value="PIN_Zc3h12-like"/>
    <property type="match status" value="1"/>
</dbReference>
<keyword evidence="5" id="KW-0255">Endonuclease</keyword>
<keyword evidence="7" id="KW-0378">Hydrolase</keyword>
<evidence type="ECO:0000256" key="6">
    <source>
        <dbReference type="ARBA" id="ARBA00022771"/>
    </source>
</evidence>
<dbReference type="Pfam" id="PF18561">
    <property type="entry name" value="Regnase_1_C"/>
    <property type="match status" value="1"/>
</dbReference>
<dbReference type="InterPro" id="IPR040546">
    <property type="entry name" value="Rege-1_UBA-like"/>
</dbReference>
<gene>
    <name evidence="13" type="ORF">DNTS_020906</name>
</gene>
<comment type="similarity">
    <text evidence="2">Belongs to the ZC3H12 family.</text>
</comment>
<feature type="compositionally biased region" description="Low complexity" evidence="11">
    <location>
        <begin position="503"/>
        <end position="521"/>
    </location>
</feature>
<dbReference type="GO" id="GO:0004521">
    <property type="term" value="F:RNA endonuclease activity"/>
    <property type="evidence" value="ECO:0007669"/>
    <property type="project" value="TreeGrafter"/>
</dbReference>
<evidence type="ECO:0000256" key="1">
    <source>
        <dbReference type="ARBA" id="ARBA00001946"/>
    </source>
</evidence>
<keyword evidence="8 10" id="KW-0862">Zinc</keyword>
<keyword evidence="3" id="KW-0540">Nuclease</keyword>
<dbReference type="FunFam" id="3.40.50.11980:FF:000001">
    <property type="entry name" value="ZC3H12A isoform 1"/>
    <property type="match status" value="1"/>
</dbReference>
<feature type="region of interest" description="Disordered" evidence="11">
    <location>
        <begin position="68"/>
        <end position="94"/>
    </location>
</feature>
<reference evidence="13 14" key="1">
    <citation type="journal article" date="2019" name="Sci. Data">
        <title>Hybrid genome assembly and annotation of Danionella translucida.</title>
        <authorList>
            <person name="Kadobianskyi M."/>
            <person name="Schulze L."/>
            <person name="Schuelke M."/>
            <person name="Judkewitz B."/>
        </authorList>
    </citation>
    <scope>NUCLEOTIDE SEQUENCE [LARGE SCALE GENOMIC DNA]</scope>
    <source>
        <strain evidence="13 14">Bolton</strain>
    </source>
</reference>
<dbReference type="Pfam" id="PF11977">
    <property type="entry name" value="RNase_Zc3h12a"/>
    <property type="match status" value="1"/>
</dbReference>
<dbReference type="Gene3D" id="3.40.50.11980">
    <property type="match status" value="1"/>
</dbReference>
<evidence type="ECO:0000256" key="5">
    <source>
        <dbReference type="ARBA" id="ARBA00022759"/>
    </source>
</evidence>
<feature type="domain" description="C3H1-type" evidence="12">
    <location>
        <begin position="273"/>
        <end position="298"/>
    </location>
</feature>
<keyword evidence="14" id="KW-1185">Reference proteome</keyword>
<name>A0A553PX14_9TELE</name>
<evidence type="ECO:0000256" key="11">
    <source>
        <dbReference type="SAM" id="MobiDB-lite"/>
    </source>
</evidence>
<keyword evidence="6 10" id="KW-0863">Zinc-finger</keyword>
<evidence type="ECO:0000313" key="14">
    <source>
        <dbReference type="Proteomes" id="UP000316079"/>
    </source>
</evidence>
<dbReference type="GO" id="GO:0005634">
    <property type="term" value="C:nucleus"/>
    <property type="evidence" value="ECO:0007669"/>
    <property type="project" value="TreeGrafter"/>
</dbReference>
<dbReference type="GO" id="GO:0016787">
    <property type="term" value="F:hydrolase activity"/>
    <property type="evidence" value="ECO:0007669"/>
    <property type="project" value="UniProtKB-KW"/>
</dbReference>
<evidence type="ECO:0000256" key="7">
    <source>
        <dbReference type="ARBA" id="ARBA00022801"/>
    </source>
</evidence>
<evidence type="ECO:0000256" key="2">
    <source>
        <dbReference type="ARBA" id="ARBA00010922"/>
    </source>
</evidence>
<proteinExistence type="inferred from homology"/>
<dbReference type="Proteomes" id="UP000316079">
    <property type="component" value="Unassembled WGS sequence"/>
</dbReference>
<dbReference type="OrthoDB" id="392925at2759"/>
<dbReference type="InterPro" id="IPR040757">
    <property type="entry name" value="Regnase_1/ZC3H12_C"/>
</dbReference>
<dbReference type="GO" id="GO:0008270">
    <property type="term" value="F:zinc ion binding"/>
    <property type="evidence" value="ECO:0007669"/>
    <property type="project" value="UniProtKB-KW"/>
</dbReference>
<dbReference type="PROSITE" id="PS50103">
    <property type="entry name" value="ZF_C3H1"/>
    <property type="match status" value="1"/>
</dbReference>
<dbReference type="InterPro" id="IPR021869">
    <property type="entry name" value="RNase_Zc3h12_NYN"/>
</dbReference>
<dbReference type="InterPro" id="IPR000571">
    <property type="entry name" value="Znf_CCCH"/>
</dbReference>
<evidence type="ECO:0000259" key="12">
    <source>
        <dbReference type="PROSITE" id="PS50103"/>
    </source>
</evidence>
<dbReference type="PANTHER" id="PTHR12876:SF10">
    <property type="entry name" value="ENDORIBONUCLEASE ZC3H12A"/>
    <property type="match status" value="1"/>
</dbReference>
<feature type="region of interest" description="Disordered" evidence="11">
    <location>
        <begin position="317"/>
        <end position="339"/>
    </location>
</feature>
<comment type="caution">
    <text evidence="13">The sequence shown here is derived from an EMBL/GenBank/DDBJ whole genome shotgun (WGS) entry which is preliminary data.</text>
</comment>
<dbReference type="GO" id="GO:0061158">
    <property type="term" value="P:3'-UTR-mediated mRNA destabilization"/>
    <property type="evidence" value="ECO:0007669"/>
    <property type="project" value="TreeGrafter"/>
</dbReference>
<evidence type="ECO:0000256" key="9">
    <source>
        <dbReference type="ARBA" id="ARBA00022842"/>
    </source>
</evidence>
<protein>
    <recommendedName>
        <fullName evidence="12">C3H1-type domain-containing protein</fullName>
    </recommendedName>
</protein>
<dbReference type="GO" id="GO:0036464">
    <property type="term" value="C:cytoplasmic ribonucleoprotein granule"/>
    <property type="evidence" value="ECO:0007669"/>
    <property type="project" value="TreeGrafter"/>
</dbReference>
<comment type="cofactor">
    <cofactor evidence="1">
        <name>Mg(2+)</name>
        <dbReference type="ChEBI" id="CHEBI:18420"/>
    </cofactor>
</comment>
<keyword evidence="4 10" id="KW-0479">Metal-binding</keyword>
<dbReference type="AlphaFoldDB" id="A0A553PX14"/>
<feature type="region of interest" description="Disordered" evidence="11">
    <location>
        <begin position="414"/>
        <end position="437"/>
    </location>
</feature>
<evidence type="ECO:0000313" key="13">
    <source>
        <dbReference type="EMBL" id="TRY82231.1"/>
    </source>
</evidence>
<dbReference type="GO" id="GO:0003729">
    <property type="term" value="F:mRNA binding"/>
    <property type="evidence" value="ECO:0007669"/>
    <property type="project" value="TreeGrafter"/>
</dbReference>
<dbReference type="PANTHER" id="PTHR12876">
    <property type="entry name" value="N4BP1-RELATED"/>
    <property type="match status" value="1"/>
</dbReference>
<dbReference type="Pfam" id="PF18039">
    <property type="entry name" value="UBA_6"/>
    <property type="match status" value="1"/>
</dbReference>